<proteinExistence type="predicted"/>
<keyword evidence="3" id="KW-0175">Coiled coil</keyword>
<comment type="subcellular location">
    <subcellularLocation>
        <location evidence="1">Cytoplasm</location>
    </subcellularLocation>
</comment>
<name>A0A0N4Z247_PARTI</name>
<feature type="domain" description="PDZ" evidence="5">
    <location>
        <begin position="91"/>
        <end position="181"/>
    </location>
</feature>
<keyword evidence="4" id="KW-1133">Transmembrane helix</keyword>
<dbReference type="WBParaSite" id="PTRK_0000094300.1">
    <property type="protein sequence ID" value="PTRK_0000094300.1"/>
    <property type="gene ID" value="PTRK_0000094300"/>
</dbReference>
<reference evidence="7" key="1">
    <citation type="submission" date="2017-02" db="UniProtKB">
        <authorList>
            <consortium name="WormBaseParasite"/>
        </authorList>
    </citation>
    <scope>IDENTIFICATION</scope>
</reference>
<accession>A0A0N4Z247</accession>
<dbReference type="PANTHER" id="PTHR15963">
    <property type="entry name" value="GENERAL RECEPTOR FOR PHOSPHOINOSITIDES 1-ASSOCIATED SCAFFOLD PROTEIN-RELATED"/>
    <property type="match status" value="1"/>
</dbReference>
<feature type="coiled-coil region" evidence="3">
    <location>
        <begin position="178"/>
        <end position="218"/>
    </location>
</feature>
<dbReference type="AlphaFoldDB" id="A0A0N4Z247"/>
<keyword evidence="4" id="KW-0472">Membrane</keyword>
<dbReference type="PROSITE" id="PS50106">
    <property type="entry name" value="PDZ"/>
    <property type="match status" value="1"/>
</dbReference>
<evidence type="ECO:0000256" key="1">
    <source>
        <dbReference type="ARBA" id="ARBA00004496"/>
    </source>
</evidence>
<sequence>MTQRMDVIASDNLNATTDSILSQKSLIRRWLPSINLNILNSPKSLCCRRNNSVFINEVPIKKEDMFDSLEEQLVVDRTIRTDPSVNHRRRTLLIKKCSKDSSFGFTIQSYLLKKDGSDEIEPITYIDSVRRNSPASRAGLVAGDIIIAINGKIVIDYSHDQLKNLITSLTQMRLIVIFENMQKRIELTKRQLELEQQLEIKLKELEQLELEEKNLYLRASEKRFDFSKSQISMSSNGSSCKDSAIGGSVKSGVISNTCTSISSTNSTLSYQKLTVPIVMEENCINLRLSLEEESDESNVKISLKFTTSLLRFHTYETSYGYQRKFSLTSACQLSTGKVDKKQSQGLIQKYEDFLEKNFPKFYVIHKQIVGGCKWCISDLKMYFTLRRALNLNKKKIEDFNRKELECFIQTSSNLGKIITLAIVAPLPFGIYPIALSIIFLPRLALTHHFWGNKKFKEFLALNIASINRAHLGKLFSTVTLNKSCHPPLKYSEITYDNVVLPPLNNLPLDKRYHLHRFHQVSLFNGIRKLDERSELIHCLDNELRRTMNNNLDKMNEQELISQLYMRKITFNKEDDIESLRKQLREWLKYSNNFYRKDNKSLILYAPILTQKLIKN</sequence>
<evidence type="ECO:0000259" key="5">
    <source>
        <dbReference type="PROSITE" id="PS50106"/>
    </source>
</evidence>
<dbReference type="GO" id="GO:0005737">
    <property type="term" value="C:cytoplasm"/>
    <property type="evidence" value="ECO:0007669"/>
    <property type="project" value="UniProtKB-SubCell"/>
</dbReference>
<evidence type="ECO:0000313" key="6">
    <source>
        <dbReference type="Proteomes" id="UP000038045"/>
    </source>
</evidence>
<dbReference type="InterPro" id="IPR036034">
    <property type="entry name" value="PDZ_sf"/>
</dbReference>
<evidence type="ECO:0000256" key="4">
    <source>
        <dbReference type="SAM" id="Phobius"/>
    </source>
</evidence>
<dbReference type="Proteomes" id="UP000038045">
    <property type="component" value="Unplaced"/>
</dbReference>
<dbReference type="InterPro" id="IPR001478">
    <property type="entry name" value="PDZ"/>
</dbReference>
<dbReference type="InterPro" id="IPR052122">
    <property type="entry name" value="Intracell_Traff_Signaling_Reg"/>
</dbReference>
<keyword evidence="4" id="KW-0812">Transmembrane</keyword>
<keyword evidence="6" id="KW-1185">Reference proteome</keyword>
<evidence type="ECO:0000256" key="3">
    <source>
        <dbReference type="SAM" id="Coils"/>
    </source>
</evidence>
<evidence type="ECO:0000256" key="2">
    <source>
        <dbReference type="ARBA" id="ARBA00022490"/>
    </source>
</evidence>
<organism evidence="6 7">
    <name type="scientific">Parastrongyloides trichosuri</name>
    <name type="common">Possum-specific nematode worm</name>
    <dbReference type="NCBI Taxonomy" id="131310"/>
    <lineage>
        <taxon>Eukaryota</taxon>
        <taxon>Metazoa</taxon>
        <taxon>Ecdysozoa</taxon>
        <taxon>Nematoda</taxon>
        <taxon>Chromadorea</taxon>
        <taxon>Rhabditida</taxon>
        <taxon>Tylenchina</taxon>
        <taxon>Panagrolaimomorpha</taxon>
        <taxon>Strongyloidoidea</taxon>
        <taxon>Strongyloididae</taxon>
        <taxon>Parastrongyloides</taxon>
    </lineage>
</organism>
<dbReference type="Pfam" id="PF00595">
    <property type="entry name" value="PDZ"/>
    <property type="match status" value="1"/>
</dbReference>
<dbReference type="Gene3D" id="2.30.42.10">
    <property type="match status" value="1"/>
</dbReference>
<keyword evidence="2" id="KW-0963">Cytoplasm</keyword>
<dbReference type="SUPFAM" id="SSF50156">
    <property type="entry name" value="PDZ domain-like"/>
    <property type="match status" value="1"/>
</dbReference>
<protein>
    <submittedName>
        <fullName evidence="7">PDZ domain-containing protein</fullName>
    </submittedName>
</protein>
<dbReference type="PANTHER" id="PTHR15963:SF5">
    <property type="entry name" value="SHORT SPINDLE 6, ISOFORM A"/>
    <property type="match status" value="1"/>
</dbReference>
<dbReference type="SMART" id="SM00228">
    <property type="entry name" value="PDZ"/>
    <property type="match status" value="1"/>
</dbReference>
<evidence type="ECO:0000313" key="7">
    <source>
        <dbReference type="WBParaSite" id="PTRK_0000094300.1"/>
    </source>
</evidence>
<feature type="transmembrane region" description="Helical" evidence="4">
    <location>
        <begin position="417"/>
        <end position="440"/>
    </location>
</feature>